<dbReference type="InterPro" id="IPR017437">
    <property type="entry name" value="ATP-NAD_kinase_PpnK-typ_C"/>
</dbReference>
<comment type="caution">
    <text evidence="7">The sequence shown here is derived from an EMBL/GenBank/DDBJ whole genome shotgun (WGS) entry which is preliminary data.</text>
</comment>
<dbReference type="HAMAP" id="MF_00361">
    <property type="entry name" value="NAD_kinase"/>
    <property type="match status" value="1"/>
</dbReference>
<gene>
    <name evidence="6" type="primary">nadK</name>
    <name evidence="7" type="ORF">ENJ40_00985</name>
</gene>
<dbReference type="Pfam" id="PF01513">
    <property type="entry name" value="NAD_kinase"/>
    <property type="match status" value="1"/>
</dbReference>
<keyword evidence="1 6" id="KW-0808">Transferase</keyword>
<evidence type="ECO:0000256" key="5">
    <source>
        <dbReference type="ARBA" id="ARBA00047925"/>
    </source>
</evidence>
<dbReference type="GO" id="GO:0051287">
    <property type="term" value="F:NAD binding"/>
    <property type="evidence" value="ECO:0007669"/>
    <property type="project" value="UniProtKB-ARBA"/>
</dbReference>
<reference evidence="7" key="1">
    <citation type="journal article" date="2020" name="mSystems">
        <title>Genome- and Community-Level Interaction Insights into Carbon Utilization and Element Cycling Functions of Hydrothermarchaeota in Hydrothermal Sediment.</title>
        <authorList>
            <person name="Zhou Z."/>
            <person name="Liu Y."/>
            <person name="Xu W."/>
            <person name="Pan J."/>
            <person name="Luo Z.H."/>
            <person name="Li M."/>
        </authorList>
    </citation>
    <scope>NUCLEOTIDE SEQUENCE [LARGE SCALE GENOMIC DNA]</scope>
    <source>
        <strain evidence="7">HyVt-483</strain>
    </source>
</reference>
<dbReference type="SUPFAM" id="SSF111331">
    <property type="entry name" value="NAD kinase/diacylglycerol kinase-like"/>
    <property type="match status" value="1"/>
</dbReference>
<name>A0A7C3GFS0_9BACT</name>
<keyword evidence="6" id="KW-0963">Cytoplasm</keyword>
<dbReference type="PANTHER" id="PTHR20275">
    <property type="entry name" value="NAD KINASE"/>
    <property type="match status" value="1"/>
</dbReference>
<feature type="active site" description="Proton acceptor" evidence="6">
    <location>
        <position position="46"/>
    </location>
</feature>
<dbReference type="InterPro" id="IPR002504">
    <property type="entry name" value="NADK"/>
</dbReference>
<dbReference type="Proteomes" id="UP000886043">
    <property type="component" value="Unassembled WGS sequence"/>
</dbReference>
<comment type="catalytic activity">
    <reaction evidence="5 6">
        <text>NAD(+) + ATP = ADP + NADP(+) + H(+)</text>
        <dbReference type="Rhea" id="RHEA:18629"/>
        <dbReference type="ChEBI" id="CHEBI:15378"/>
        <dbReference type="ChEBI" id="CHEBI:30616"/>
        <dbReference type="ChEBI" id="CHEBI:57540"/>
        <dbReference type="ChEBI" id="CHEBI:58349"/>
        <dbReference type="ChEBI" id="CHEBI:456216"/>
        <dbReference type="EC" id="2.7.1.23"/>
    </reaction>
</comment>
<feature type="binding site" evidence="6">
    <location>
        <begin position="46"/>
        <end position="47"/>
    </location>
    <ligand>
        <name>NAD(+)</name>
        <dbReference type="ChEBI" id="CHEBI:57540"/>
    </ligand>
</feature>
<dbReference type="GO" id="GO:0003951">
    <property type="term" value="F:NAD+ kinase activity"/>
    <property type="evidence" value="ECO:0007669"/>
    <property type="project" value="UniProtKB-UniRule"/>
</dbReference>
<evidence type="ECO:0000256" key="6">
    <source>
        <dbReference type="HAMAP-Rule" id="MF_00361"/>
    </source>
</evidence>
<dbReference type="GO" id="GO:0005524">
    <property type="term" value="F:ATP binding"/>
    <property type="evidence" value="ECO:0007669"/>
    <property type="project" value="UniProtKB-KW"/>
</dbReference>
<dbReference type="GO" id="GO:0046872">
    <property type="term" value="F:metal ion binding"/>
    <property type="evidence" value="ECO:0007669"/>
    <property type="project" value="UniProtKB-UniRule"/>
</dbReference>
<comment type="cofactor">
    <cofactor evidence="6">
        <name>a divalent metal cation</name>
        <dbReference type="ChEBI" id="CHEBI:60240"/>
    </cofactor>
</comment>
<dbReference type="GO" id="GO:0006741">
    <property type="term" value="P:NADP+ biosynthetic process"/>
    <property type="evidence" value="ECO:0007669"/>
    <property type="project" value="UniProtKB-UniRule"/>
</dbReference>
<comment type="function">
    <text evidence="6">Involved in the regulation of the intracellular balance of NAD and NADP, and is a key enzyme in the biosynthesis of NADP. Catalyzes specifically the phosphorylation on 2'-hydroxyl of the adenosine moiety of NAD to yield NADP.</text>
</comment>
<organism evidence="7">
    <name type="scientific">Thermosulfurimonas dismutans</name>
    <dbReference type="NCBI Taxonomy" id="999894"/>
    <lineage>
        <taxon>Bacteria</taxon>
        <taxon>Pseudomonadati</taxon>
        <taxon>Thermodesulfobacteriota</taxon>
        <taxon>Thermodesulfobacteria</taxon>
        <taxon>Thermodesulfobacteriales</taxon>
        <taxon>Thermodesulfobacteriaceae</taxon>
        <taxon>Thermosulfurimonas</taxon>
    </lineage>
</organism>
<comment type="caution">
    <text evidence="6">Lacks conserved residue(s) required for the propagation of feature annotation.</text>
</comment>
<dbReference type="Pfam" id="PF20143">
    <property type="entry name" value="NAD_kinase_C"/>
    <property type="match status" value="1"/>
</dbReference>
<evidence type="ECO:0000256" key="3">
    <source>
        <dbReference type="ARBA" id="ARBA00022857"/>
    </source>
</evidence>
<comment type="similarity">
    <text evidence="6">Belongs to the NAD kinase family.</text>
</comment>
<dbReference type="EC" id="2.7.1.23" evidence="6"/>
<dbReference type="GO" id="GO:0005737">
    <property type="term" value="C:cytoplasm"/>
    <property type="evidence" value="ECO:0007669"/>
    <property type="project" value="UniProtKB-SubCell"/>
</dbReference>
<dbReference type="InterPro" id="IPR017438">
    <property type="entry name" value="ATP-NAD_kinase_N"/>
</dbReference>
<evidence type="ECO:0000256" key="2">
    <source>
        <dbReference type="ARBA" id="ARBA00022777"/>
    </source>
</evidence>
<keyword evidence="6" id="KW-0067">ATP-binding</keyword>
<feature type="binding site" evidence="6">
    <location>
        <position position="126"/>
    </location>
    <ligand>
        <name>NAD(+)</name>
        <dbReference type="ChEBI" id="CHEBI:57540"/>
    </ligand>
</feature>
<feature type="binding site" evidence="6">
    <location>
        <begin position="156"/>
        <end position="161"/>
    </location>
    <ligand>
        <name>NAD(+)</name>
        <dbReference type="ChEBI" id="CHEBI:57540"/>
    </ligand>
</feature>
<keyword evidence="6" id="KW-0547">Nucleotide-binding</keyword>
<keyword evidence="2 6" id="KW-0418">Kinase</keyword>
<evidence type="ECO:0000313" key="7">
    <source>
        <dbReference type="EMBL" id="HFC97019.1"/>
    </source>
</evidence>
<dbReference type="PANTHER" id="PTHR20275:SF0">
    <property type="entry name" value="NAD KINASE"/>
    <property type="match status" value="1"/>
</dbReference>
<dbReference type="GO" id="GO:0019674">
    <property type="term" value="P:NAD+ metabolic process"/>
    <property type="evidence" value="ECO:0007669"/>
    <property type="project" value="InterPro"/>
</dbReference>
<proteinExistence type="inferred from homology"/>
<sequence length="260" mass="28421">MRAILYLKEGLSLPPPLVDLLEKMGIETVSPRRGEGADFVLVVGGDGTLLRAAPVAHQLDLPILGINYGKLGFLTEIQLEEAELALSRLLRGDLPQEERMLLRVNLKGEEFLALNEAAILKGPLGHMIHLRVRAGEEYLTTYYGDGLIAATPTGSTAYNLSAGGPILHPRTQALVLTPICPFMLSARPLVLPAETRVEIQLISPSPEVHLVVDGRINRELPAGGKVTIQRHPRPLKLLTSPTRSYFTILRDKLGWGESKI</sequence>
<feature type="binding site" evidence="6">
    <location>
        <begin position="115"/>
        <end position="116"/>
    </location>
    <ligand>
        <name>NAD(+)</name>
        <dbReference type="ChEBI" id="CHEBI:57540"/>
    </ligand>
</feature>
<evidence type="ECO:0000256" key="4">
    <source>
        <dbReference type="ARBA" id="ARBA00023027"/>
    </source>
</evidence>
<dbReference type="InterPro" id="IPR016064">
    <property type="entry name" value="NAD/diacylglycerol_kinase_sf"/>
</dbReference>
<protein>
    <recommendedName>
        <fullName evidence="6">NAD kinase</fullName>
        <ecNumber evidence="6">2.7.1.23</ecNumber>
    </recommendedName>
    <alternativeName>
        <fullName evidence="6">ATP-dependent NAD kinase</fullName>
    </alternativeName>
</protein>
<feature type="binding site" evidence="6">
    <location>
        <position position="145"/>
    </location>
    <ligand>
        <name>NAD(+)</name>
        <dbReference type="ChEBI" id="CHEBI:57540"/>
    </ligand>
</feature>
<dbReference type="EMBL" id="DRMH01000012">
    <property type="protein sequence ID" value="HFC97019.1"/>
    <property type="molecule type" value="Genomic_DNA"/>
</dbReference>
<dbReference type="Gene3D" id="3.40.50.10330">
    <property type="entry name" value="Probable inorganic polyphosphate/atp-NAD kinase, domain 1"/>
    <property type="match status" value="1"/>
</dbReference>
<evidence type="ECO:0000256" key="1">
    <source>
        <dbReference type="ARBA" id="ARBA00022679"/>
    </source>
</evidence>
<keyword evidence="3 6" id="KW-0521">NADP</keyword>
<dbReference type="Gene3D" id="2.60.200.30">
    <property type="entry name" value="Probable inorganic polyphosphate/atp-NAD kinase, domain 2"/>
    <property type="match status" value="1"/>
</dbReference>
<feature type="binding site" evidence="6">
    <location>
        <position position="51"/>
    </location>
    <ligand>
        <name>NAD(+)</name>
        <dbReference type="ChEBI" id="CHEBI:57540"/>
    </ligand>
</feature>
<comment type="subcellular location">
    <subcellularLocation>
        <location evidence="6">Cytoplasm</location>
    </subcellularLocation>
</comment>
<dbReference type="AlphaFoldDB" id="A0A7C3GFS0"/>
<keyword evidence="4 6" id="KW-0520">NAD</keyword>
<accession>A0A7C3GFS0</accession>